<evidence type="ECO:0000313" key="7">
    <source>
        <dbReference type="EMBL" id="NWE76815.1"/>
    </source>
</evidence>
<reference evidence="8 9" key="1">
    <citation type="submission" date="2020-04" db="EMBL/GenBank/DDBJ databases">
        <title>Molecular characterization of pseudomonads from Agaricus bisporus reveal novel blotch 2 pathogens in Western Europe.</title>
        <authorList>
            <person name="Taparia T."/>
            <person name="Krijger M."/>
            <person name="Haynes E."/>
            <person name="Elpinstone J.G."/>
            <person name="Noble R."/>
            <person name="Van Der Wolf J."/>
        </authorList>
    </citation>
    <scope>NUCLEOTIDE SEQUENCE [LARGE SCALE GENOMIC DNA]</scope>
    <source>
        <strain evidence="7 9">IPO3781</strain>
        <strain evidence="6 8">IPO3782</strain>
    </source>
</reference>
<organism evidence="6 8">
    <name type="scientific">Pseudomonas yamanorum</name>
    <dbReference type="NCBI Taxonomy" id="515393"/>
    <lineage>
        <taxon>Bacteria</taxon>
        <taxon>Pseudomonadati</taxon>
        <taxon>Pseudomonadota</taxon>
        <taxon>Gammaproteobacteria</taxon>
        <taxon>Pseudomonadales</taxon>
        <taxon>Pseudomonadaceae</taxon>
        <taxon>Pseudomonas</taxon>
    </lineage>
</organism>
<gene>
    <name evidence="6" type="ORF">HX822_04200</name>
    <name evidence="7" type="ORF">HX828_14720</name>
</gene>
<sequence>MFAPANQSAFTLTLDGMPSDLKVYEFKGNEAISQPFRFDLDLVSEQPDLDLESLLHRQAFLGFDAQGHGVHGQVYRVAQSDSGRRLTRYQISLVPRLAYLQHSSHQRIFQHQSVPQIIRQVLEGQGIQGDAFEFRLGAEYPEREYCVQFGESDLGFIQRLCAELGIHYHFQHSPDGHLLVFGDDQAVFSQGEQPTEYAPGSGMVADTPVIKRFSVRLETRTTGVNLRDYDFRKPRLQLESEVLGEQLPSLENHDYPGHFTDRPHGKHLAQRALERHRGDYRQAHGSGDQPALVSGQFFKLAAHPREEWNDLWLVTQITHTGSQPQVLEESVGDGAAQGYSNTFVATPWDTVFRPGLPPPRTPISGYQNALVTGPVDSEIHCDEYGRVKVQLAWDRAGANNEHSSCWLRVASSWAHEHYGAVLIPRVGMEVLVGFVDGDADTPLVVGCLANAATPVPLDLPADKTRSIFRSQTSPGGGGYNELRIEDRKGAEEIYLRAQRNWTQHVLHDQHVQVDNQRSVIIKGLDRHELQGEEQRTVHGNRLTELKQDDHLMIAGSQQVRAGLTIQIGAGQSIVIDAGASATLQAGGQWINVSAGGIFSSVPIQLGGAPAPAGAPLMPGLQEKLLAVIPAPLSAVQVFSLKRGAPFCEECERCRNGACNTSLHRSASLAGGAP</sequence>
<dbReference type="NCBIfam" id="TIGR03361">
    <property type="entry name" value="VI_Rhs_Vgr"/>
    <property type="match status" value="1"/>
</dbReference>
<dbReference type="RefSeq" id="WP_177076089.1">
    <property type="nucleotide sequence ID" value="NZ_JACARF010000016.1"/>
</dbReference>
<evidence type="ECO:0000256" key="3">
    <source>
        <dbReference type="ARBA" id="ARBA00022525"/>
    </source>
</evidence>
<dbReference type="InterPro" id="IPR054030">
    <property type="entry name" value="Gp5_Vgr_C"/>
</dbReference>
<dbReference type="SUPFAM" id="SSF69255">
    <property type="entry name" value="gp5 N-terminal domain-like"/>
    <property type="match status" value="1"/>
</dbReference>
<evidence type="ECO:0000256" key="1">
    <source>
        <dbReference type="ARBA" id="ARBA00004613"/>
    </source>
</evidence>
<keyword evidence="3" id="KW-0964">Secreted</keyword>
<proteinExistence type="inferred from homology"/>
<dbReference type="EMBL" id="JACARF010000016">
    <property type="protein sequence ID" value="NWE76815.1"/>
    <property type="molecule type" value="Genomic_DNA"/>
</dbReference>
<dbReference type="Pfam" id="PF22178">
    <property type="entry name" value="Gp5_trimer_C"/>
    <property type="match status" value="1"/>
</dbReference>
<comment type="subcellular location">
    <subcellularLocation>
        <location evidence="1">Secreted</location>
    </subcellularLocation>
</comment>
<dbReference type="Gene3D" id="4.10.220.110">
    <property type="match status" value="1"/>
</dbReference>
<dbReference type="EMBL" id="JACARG010000009">
    <property type="protein sequence ID" value="NWE12129.1"/>
    <property type="molecule type" value="Genomic_DNA"/>
</dbReference>
<evidence type="ECO:0000313" key="9">
    <source>
        <dbReference type="Proteomes" id="UP000537188"/>
    </source>
</evidence>
<dbReference type="GO" id="GO:0005576">
    <property type="term" value="C:extracellular region"/>
    <property type="evidence" value="ECO:0007669"/>
    <property type="project" value="UniProtKB-SubCell"/>
</dbReference>
<feature type="domain" description="Gp5/Type VI secretion system Vgr C-terminal trimerisation" evidence="5">
    <location>
        <begin position="466"/>
        <end position="571"/>
    </location>
</feature>
<dbReference type="NCBIfam" id="TIGR01646">
    <property type="entry name" value="vgr_GE"/>
    <property type="match status" value="1"/>
</dbReference>
<accession>A0A7Y8ECI3</accession>
<dbReference type="InterPro" id="IPR006533">
    <property type="entry name" value="T6SS_Vgr_RhsGE"/>
</dbReference>
<dbReference type="Proteomes" id="UP000531950">
    <property type="component" value="Unassembled WGS sequence"/>
</dbReference>
<protein>
    <submittedName>
        <fullName evidence="6">Type VI secretion system tip protein VgrG</fullName>
    </submittedName>
</protein>
<dbReference type="Gene3D" id="2.30.110.50">
    <property type="match status" value="1"/>
</dbReference>
<dbReference type="SUPFAM" id="SSF69279">
    <property type="entry name" value="Phage tail proteins"/>
    <property type="match status" value="2"/>
</dbReference>
<dbReference type="InterPro" id="IPR050708">
    <property type="entry name" value="T6SS_VgrG/RHS"/>
</dbReference>
<evidence type="ECO:0000313" key="8">
    <source>
        <dbReference type="Proteomes" id="UP000531950"/>
    </source>
</evidence>
<dbReference type="Pfam" id="PF04717">
    <property type="entry name" value="Phage_base_V"/>
    <property type="match status" value="1"/>
</dbReference>
<dbReference type="PANTHER" id="PTHR32305:SF15">
    <property type="entry name" value="PROTEIN RHSA-RELATED"/>
    <property type="match status" value="1"/>
</dbReference>
<feature type="domain" description="Gp5/Type VI secretion system Vgr protein OB-fold" evidence="4">
    <location>
        <begin position="376"/>
        <end position="448"/>
    </location>
</feature>
<evidence type="ECO:0000259" key="4">
    <source>
        <dbReference type="Pfam" id="PF04717"/>
    </source>
</evidence>
<evidence type="ECO:0000259" key="5">
    <source>
        <dbReference type="Pfam" id="PF22178"/>
    </source>
</evidence>
<dbReference type="PANTHER" id="PTHR32305">
    <property type="match status" value="1"/>
</dbReference>
<comment type="caution">
    <text evidence="6">The sequence shown here is derived from an EMBL/GenBank/DDBJ whole genome shotgun (WGS) entry which is preliminary data.</text>
</comment>
<comment type="similarity">
    <text evidence="2">Belongs to the VgrG protein family.</text>
</comment>
<dbReference type="Gene3D" id="3.55.50.10">
    <property type="entry name" value="Baseplate protein-like domains"/>
    <property type="match status" value="1"/>
</dbReference>
<dbReference type="SUPFAM" id="SSF69349">
    <property type="entry name" value="Phage fibre proteins"/>
    <property type="match status" value="1"/>
</dbReference>
<dbReference type="Proteomes" id="UP000537188">
    <property type="component" value="Unassembled WGS sequence"/>
</dbReference>
<name>A0A7Y8ECI3_9PSED</name>
<dbReference type="InterPro" id="IPR017847">
    <property type="entry name" value="T6SS_RhsGE_Vgr_subset"/>
</dbReference>
<dbReference type="AlphaFoldDB" id="A0A7Y8ECI3"/>
<dbReference type="InterPro" id="IPR006531">
    <property type="entry name" value="Gp5/Vgr_OB"/>
</dbReference>
<dbReference type="Pfam" id="PF05954">
    <property type="entry name" value="Phage_GPD"/>
    <property type="match status" value="1"/>
</dbReference>
<evidence type="ECO:0000313" key="6">
    <source>
        <dbReference type="EMBL" id="NWE12129.1"/>
    </source>
</evidence>
<dbReference type="Gene3D" id="2.40.50.230">
    <property type="entry name" value="Gp5 N-terminal domain"/>
    <property type="match status" value="1"/>
</dbReference>
<dbReference type="InterPro" id="IPR037026">
    <property type="entry name" value="Vgr_OB-fold_dom_sf"/>
</dbReference>
<evidence type="ECO:0000256" key="2">
    <source>
        <dbReference type="ARBA" id="ARBA00005558"/>
    </source>
</evidence>